<dbReference type="PANTHER" id="PTHR39337:SF1">
    <property type="entry name" value="BLR5642 PROTEIN"/>
    <property type="match status" value="1"/>
</dbReference>
<proteinExistence type="predicted"/>
<comment type="caution">
    <text evidence="1">The sequence shown here is derived from an EMBL/GenBank/DDBJ whole genome shotgun (WGS) entry which is preliminary data.</text>
</comment>
<gene>
    <name evidence="1" type="ORF">ENU96_09365</name>
</gene>
<organism evidence="1">
    <name type="scientific">Candidatus Caldatribacterium californiense</name>
    <dbReference type="NCBI Taxonomy" id="1454726"/>
    <lineage>
        <taxon>Bacteria</taxon>
        <taxon>Pseudomonadati</taxon>
        <taxon>Atribacterota</taxon>
        <taxon>Atribacteria</taxon>
        <taxon>Atribacterales</taxon>
        <taxon>Candidatus Caldatribacteriaceae</taxon>
        <taxon>Candidatus Caldatribacterium</taxon>
    </lineage>
</organism>
<name>A0A7V3YNC0_9BACT</name>
<sequence>MLTISTIGHSNHPLERFLELLRKHGIELVVDVRSRPYSRYVPHFNRRVLENALKKEGIEYRFLGDKLGGQPEDEAFRRKDGTVDYGRLLRSPRLWEGIEEVIALAAKFRLVLLCGEEDPGKCHRKRLLAPLFRERGVEVRHIRGDGTIDGTDEMFPTLPLKG</sequence>
<dbReference type="PIRSF" id="PIRSF024492">
    <property type="entry name" value="UCP024492"/>
    <property type="match status" value="1"/>
</dbReference>
<dbReference type="PANTHER" id="PTHR39337">
    <property type="entry name" value="BLR5642 PROTEIN"/>
    <property type="match status" value="1"/>
</dbReference>
<dbReference type="InterPro" id="IPR007438">
    <property type="entry name" value="DUF488"/>
</dbReference>
<dbReference type="AlphaFoldDB" id="A0A7V3YNC0"/>
<evidence type="ECO:0000313" key="1">
    <source>
        <dbReference type="EMBL" id="HGI75866.1"/>
    </source>
</evidence>
<dbReference type="Pfam" id="PF04343">
    <property type="entry name" value="DUF488"/>
    <property type="match status" value="1"/>
</dbReference>
<protein>
    <submittedName>
        <fullName evidence="1">DUF488 domain-containing protein</fullName>
    </submittedName>
</protein>
<dbReference type="InterPro" id="IPR014519">
    <property type="entry name" value="UCP024492"/>
</dbReference>
<dbReference type="EMBL" id="DTEN01000376">
    <property type="protein sequence ID" value="HGI75866.1"/>
    <property type="molecule type" value="Genomic_DNA"/>
</dbReference>
<accession>A0A7V3YNC0</accession>
<reference evidence="1" key="1">
    <citation type="journal article" date="2020" name="mSystems">
        <title>Genome- and Community-Level Interaction Insights into Carbon Utilization and Element Cycling Functions of Hydrothermarchaeota in Hydrothermal Sediment.</title>
        <authorList>
            <person name="Zhou Z."/>
            <person name="Liu Y."/>
            <person name="Xu W."/>
            <person name="Pan J."/>
            <person name="Luo Z.H."/>
            <person name="Li M."/>
        </authorList>
    </citation>
    <scope>NUCLEOTIDE SEQUENCE [LARGE SCALE GENOMIC DNA]</scope>
    <source>
        <strain evidence="1">SpSt-716</strain>
    </source>
</reference>